<dbReference type="PANTHER" id="PTHR34384:SF5">
    <property type="entry name" value="L-2,3-DIAMINOPROPANOATE--CITRATE LIGASE"/>
    <property type="match status" value="1"/>
</dbReference>
<protein>
    <submittedName>
        <fullName evidence="4">Vibrioferrin amide bond forming protein PvsD</fullName>
    </submittedName>
</protein>
<dbReference type="STRING" id="1137280.D777_03331"/>
<dbReference type="OrthoDB" id="495728at2"/>
<dbReference type="AlphaFoldDB" id="A0A072NAU0"/>
<comment type="caution">
    <text evidence="4">The sequence shown here is derived from an EMBL/GenBank/DDBJ whole genome shotgun (WGS) entry which is preliminary data.</text>
</comment>
<dbReference type="GO" id="GO:0019290">
    <property type="term" value="P:siderophore biosynthetic process"/>
    <property type="evidence" value="ECO:0007669"/>
    <property type="project" value="InterPro"/>
</dbReference>
<dbReference type="RefSeq" id="WP_051669145.1">
    <property type="nucleotide sequence ID" value="NZ_ANIE01000009.1"/>
</dbReference>
<feature type="domain" description="Aerobactin siderophore biosynthesis IucA/IucC-like C-terminal" evidence="3">
    <location>
        <begin position="427"/>
        <end position="588"/>
    </location>
</feature>
<dbReference type="InterPro" id="IPR037455">
    <property type="entry name" value="LucA/IucC-like"/>
</dbReference>
<organism evidence="4 5">
    <name type="scientific">Marinobacter nitratireducens</name>
    <dbReference type="NCBI Taxonomy" id="1137280"/>
    <lineage>
        <taxon>Bacteria</taxon>
        <taxon>Pseudomonadati</taxon>
        <taxon>Pseudomonadota</taxon>
        <taxon>Gammaproteobacteria</taxon>
        <taxon>Pseudomonadales</taxon>
        <taxon>Marinobacteraceae</taxon>
        <taxon>Marinobacter</taxon>
    </lineage>
</organism>
<dbReference type="Gene3D" id="2.30.30.1240">
    <property type="entry name" value="AscD, thumb domain, four stranded beta-sheet"/>
    <property type="match status" value="1"/>
</dbReference>
<dbReference type="EMBL" id="ANIE01000009">
    <property type="protein sequence ID" value="KEF30155.1"/>
    <property type="molecule type" value="Genomic_DNA"/>
</dbReference>
<accession>A0A072NAU0</accession>
<evidence type="ECO:0000259" key="3">
    <source>
        <dbReference type="Pfam" id="PF06276"/>
    </source>
</evidence>
<proteinExistence type="inferred from homology"/>
<gene>
    <name evidence="4" type="ORF">D777_03331</name>
</gene>
<dbReference type="Gene3D" id="6.10.250.3370">
    <property type="match status" value="1"/>
</dbReference>
<dbReference type="GO" id="GO:0016881">
    <property type="term" value="F:acid-amino acid ligase activity"/>
    <property type="evidence" value="ECO:0007669"/>
    <property type="project" value="UniProtKB-ARBA"/>
</dbReference>
<dbReference type="Gene3D" id="1.10.510.40">
    <property type="match status" value="1"/>
</dbReference>
<dbReference type="Gene3D" id="1.10.150.640">
    <property type="entry name" value="AcsD, thumb domain, helical bundle"/>
    <property type="match status" value="1"/>
</dbReference>
<dbReference type="Pfam" id="PF06276">
    <property type="entry name" value="FhuF"/>
    <property type="match status" value="1"/>
</dbReference>
<reference evidence="4 5" key="1">
    <citation type="submission" date="2012-12" db="EMBL/GenBank/DDBJ databases">
        <title>Genome assembly of Marinobacter sp. AK21.</title>
        <authorList>
            <person name="Khatri I."/>
            <person name="Kumar R."/>
            <person name="Vaidya B."/>
            <person name="Subramanian S."/>
            <person name="Pinnaka A."/>
        </authorList>
    </citation>
    <scope>NUCLEOTIDE SEQUENCE [LARGE SCALE GENOMIC DNA]</scope>
    <source>
        <strain evidence="4 5">AK21</strain>
    </source>
</reference>
<comment type="similarity">
    <text evidence="1">Belongs to the IucA/IucC family.</text>
</comment>
<evidence type="ECO:0000313" key="5">
    <source>
        <dbReference type="Proteomes" id="UP000035057"/>
    </source>
</evidence>
<evidence type="ECO:0000259" key="2">
    <source>
        <dbReference type="Pfam" id="PF04183"/>
    </source>
</evidence>
<dbReference type="InterPro" id="IPR043032">
    <property type="entry name" value="PvsD/AcsD-like_thumb_helix"/>
</dbReference>
<dbReference type="Pfam" id="PF04183">
    <property type="entry name" value="IucA_IucC"/>
    <property type="match status" value="1"/>
</dbReference>
<evidence type="ECO:0000256" key="1">
    <source>
        <dbReference type="ARBA" id="ARBA00007832"/>
    </source>
</evidence>
<keyword evidence="5" id="KW-1185">Reference proteome</keyword>
<feature type="domain" description="Aerobactin siderophore biosynthesis IucA/IucC N-terminal" evidence="2">
    <location>
        <begin position="168"/>
        <end position="396"/>
    </location>
</feature>
<name>A0A072NAU0_9GAMM</name>
<dbReference type="InterPro" id="IPR007310">
    <property type="entry name" value="Aerobactin_biosyn_IucA/IucC_N"/>
</dbReference>
<dbReference type="PATRIC" id="fig|1137280.3.peg.3147"/>
<sequence length="616" mass="69293">MVMTASHQYFRDQHGDYQADQASMEALLNCYCRDLAHPSGELAVHRGDGGRSWPQGLRVRLALESVSALQITFPESEDLLLVLVAGNSQTCNYRYLSAPYHKSALRGWRVLGLEQLGRILLHQMARRFDEPFNGELYRQILLSRNVMRSILAYSRVPADWGQGLEAFRWSEQSLSFGHRFHPAPKSREGFDPEDILQYSPEMGAGFALSYFAVHPDDLRTRGDIASPVSGSGPDIGLDVPDGWVAVPVHPWQARYLMRLPVIRGAIRSGRILPLGQAGQRFYPTASVRTLYQPGNPYFLKFSTHVRLTNCIRKNAVYELESAVALSAALKTHLAPSLTRWRGFRLLYEPGYQTVDFADHPEPDRRTVAEGFGVIIRDSIEPYLEPGVTPVLAAALFSEDRFGRSPVIEAADSLGAAGRLNVLEARLAWFEQYLALLIPPIFESLFRHGVVFEPHLQNVVVGMREGHPVQVFVRDLEGTKLVPGRWSGELPDSLDEQTLASVHYSQDKAWKRIAYCLLVNHLFQAVACLSGGEERIERRLWQALAGVVRNWLKDTDDPWATDVLGRLLAGDPIPNKSNLMTRLFKRPDRESQYTRAPNPLTPTMFCAVETKEELCHA</sequence>
<dbReference type="InterPro" id="IPR043033">
    <property type="entry name" value="PvsD/AcsD-like_thumb_beta"/>
</dbReference>
<dbReference type="Proteomes" id="UP000035057">
    <property type="component" value="Unassembled WGS sequence"/>
</dbReference>
<dbReference type="InterPro" id="IPR022770">
    <property type="entry name" value="IucA/IucC-like_C"/>
</dbReference>
<dbReference type="PANTHER" id="PTHR34384">
    <property type="entry name" value="L-2,3-DIAMINOPROPANOATE--CITRATE LIGASE"/>
    <property type="match status" value="1"/>
</dbReference>
<evidence type="ECO:0000313" key="4">
    <source>
        <dbReference type="EMBL" id="KEF30155.1"/>
    </source>
</evidence>